<proteinExistence type="predicted"/>
<dbReference type="RefSeq" id="WP_091510589.1">
    <property type="nucleotide sequence ID" value="NZ_FORP01000013.1"/>
</dbReference>
<keyword evidence="4 6" id="KW-1133">Transmembrane helix</keyword>
<feature type="transmembrane region" description="Helical" evidence="6">
    <location>
        <begin position="167"/>
        <end position="189"/>
    </location>
</feature>
<accession>A0A1I3WL36</accession>
<feature type="transmembrane region" description="Helical" evidence="6">
    <location>
        <begin position="307"/>
        <end position="328"/>
    </location>
</feature>
<dbReference type="EMBL" id="FORP01000013">
    <property type="protein sequence ID" value="SFK07873.1"/>
    <property type="molecule type" value="Genomic_DNA"/>
</dbReference>
<sequence>MSTPTGATTGRWPMLALISLGFVALTLNWFDVAAAFPLIGEEFGVGIGQLTLLISLFIIGYGLAHVPGGLLATAMGMKRTLVLGLVVQGVAGVLSGLSYSYTALAVFRTLSGIGGSIFIAVAFAAVIVWFRQGPVTLALGLSGGAAFSAGAAFALYVWIYLQHATGWHLSLVIAGVFELVVALATAIWFHTPAGLPALAGTRFEGPALRAAVASRDLWIYGIALMGGYGAYFTASQVFTEYATQERQFPASLAGLLSALIALAGIPGSVVGGLLADRSRNLRAIVVGSLVVSAVFLVLIPFVPTGALWVLGIGLGASVIFGFAAWSAVPARVSRIKHEYIGTATGLMLTLAGVGGFFVPIAFGHIVPAAGFTTGWVALAGISLVCGLVGVFGRNPARPAIETTPAPAADVAEAL</sequence>
<name>A0A1I3WL36_9PSEU</name>
<dbReference type="InterPro" id="IPR020846">
    <property type="entry name" value="MFS_dom"/>
</dbReference>
<feature type="transmembrane region" description="Helical" evidence="6">
    <location>
        <begin position="81"/>
        <end position="101"/>
    </location>
</feature>
<feature type="transmembrane region" description="Helical" evidence="6">
    <location>
        <begin position="50"/>
        <end position="74"/>
    </location>
</feature>
<keyword evidence="5 6" id="KW-0472">Membrane</keyword>
<organism evidence="8 9">
    <name type="scientific">Amycolatopsis sacchari</name>
    <dbReference type="NCBI Taxonomy" id="115433"/>
    <lineage>
        <taxon>Bacteria</taxon>
        <taxon>Bacillati</taxon>
        <taxon>Actinomycetota</taxon>
        <taxon>Actinomycetes</taxon>
        <taxon>Pseudonocardiales</taxon>
        <taxon>Pseudonocardiaceae</taxon>
        <taxon>Amycolatopsis</taxon>
    </lineage>
</organism>
<keyword evidence="2" id="KW-1003">Cell membrane</keyword>
<feature type="transmembrane region" description="Helical" evidence="6">
    <location>
        <begin position="12"/>
        <end position="30"/>
    </location>
</feature>
<dbReference type="PANTHER" id="PTHR43124">
    <property type="entry name" value="PURINE EFFLUX PUMP PBUE"/>
    <property type="match status" value="1"/>
</dbReference>
<feature type="transmembrane region" description="Helical" evidence="6">
    <location>
        <begin position="137"/>
        <end position="161"/>
    </location>
</feature>
<evidence type="ECO:0000313" key="8">
    <source>
        <dbReference type="EMBL" id="SFK07873.1"/>
    </source>
</evidence>
<dbReference type="OrthoDB" id="3454610at2"/>
<feature type="transmembrane region" description="Helical" evidence="6">
    <location>
        <begin position="340"/>
        <end position="362"/>
    </location>
</feature>
<feature type="transmembrane region" description="Helical" evidence="6">
    <location>
        <begin position="217"/>
        <end position="238"/>
    </location>
</feature>
<dbReference type="PANTHER" id="PTHR43124:SF3">
    <property type="entry name" value="CHLORAMPHENICOL EFFLUX PUMP RV0191"/>
    <property type="match status" value="1"/>
</dbReference>
<evidence type="ECO:0000313" key="9">
    <source>
        <dbReference type="Proteomes" id="UP000199025"/>
    </source>
</evidence>
<dbReference type="PROSITE" id="PS50850">
    <property type="entry name" value="MFS"/>
    <property type="match status" value="1"/>
</dbReference>
<keyword evidence="3 6" id="KW-0812">Transmembrane</keyword>
<dbReference type="AlphaFoldDB" id="A0A1I3WL36"/>
<dbReference type="SUPFAM" id="SSF103473">
    <property type="entry name" value="MFS general substrate transporter"/>
    <property type="match status" value="1"/>
</dbReference>
<comment type="subcellular location">
    <subcellularLocation>
        <location evidence="1">Cell membrane</location>
        <topology evidence="1">Multi-pass membrane protein</topology>
    </subcellularLocation>
</comment>
<dbReference type="Pfam" id="PF07690">
    <property type="entry name" value="MFS_1"/>
    <property type="match status" value="1"/>
</dbReference>
<evidence type="ECO:0000256" key="3">
    <source>
        <dbReference type="ARBA" id="ARBA00022692"/>
    </source>
</evidence>
<feature type="transmembrane region" description="Helical" evidence="6">
    <location>
        <begin position="250"/>
        <end position="274"/>
    </location>
</feature>
<evidence type="ECO:0000256" key="1">
    <source>
        <dbReference type="ARBA" id="ARBA00004651"/>
    </source>
</evidence>
<evidence type="ECO:0000256" key="5">
    <source>
        <dbReference type="ARBA" id="ARBA00023136"/>
    </source>
</evidence>
<dbReference type="GO" id="GO:0022857">
    <property type="term" value="F:transmembrane transporter activity"/>
    <property type="evidence" value="ECO:0007669"/>
    <property type="project" value="InterPro"/>
</dbReference>
<dbReference type="Gene3D" id="1.20.1250.20">
    <property type="entry name" value="MFS general substrate transporter like domains"/>
    <property type="match status" value="2"/>
</dbReference>
<dbReference type="Proteomes" id="UP000199025">
    <property type="component" value="Unassembled WGS sequence"/>
</dbReference>
<dbReference type="GO" id="GO:0005886">
    <property type="term" value="C:plasma membrane"/>
    <property type="evidence" value="ECO:0007669"/>
    <property type="project" value="UniProtKB-SubCell"/>
</dbReference>
<keyword evidence="9" id="KW-1185">Reference proteome</keyword>
<evidence type="ECO:0000256" key="4">
    <source>
        <dbReference type="ARBA" id="ARBA00022989"/>
    </source>
</evidence>
<dbReference type="InterPro" id="IPR036259">
    <property type="entry name" value="MFS_trans_sf"/>
</dbReference>
<dbReference type="InterPro" id="IPR050189">
    <property type="entry name" value="MFS_Efflux_Transporters"/>
</dbReference>
<evidence type="ECO:0000259" key="7">
    <source>
        <dbReference type="PROSITE" id="PS50850"/>
    </source>
</evidence>
<feature type="transmembrane region" description="Helical" evidence="6">
    <location>
        <begin position="281"/>
        <end position="301"/>
    </location>
</feature>
<dbReference type="STRING" id="115433.SAMN05421835_11391"/>
<protein>
    <submittedName>
        <fullName evidence="8">Sugar phosphate permease</fullName>
    </submittedName>
</protein>
<gene>
    <name evidence="8" type="ORF">SAMN05421835_11391</name>
</gene>
<dbReference type="InterPro" id="IPR011701">
    <property type="entry name" value="MFS"/>
</dbReference>
<feature type="transmembrane region" description="Helical" evidence="6">
    <location>
        <begin position="368"/>
        <end position="391"/>
    </location>
</feature>
<reference evidence="8 9" key="1">
    <citation type="submission" date="2016-10" db="EMBL/GenBank/DDBJ databases">
        <authorList>
            <person name="de Groot N.N."/>
        </authorList>
    </citation>
    <scope>NUCLEOTIDE SEQUENCE [LARGE SCALE GENOMIC DNA]</scope>
    <source>
        <strain evidence="8 9">DSM 44468</strain>
    </source>
</reference>
<feature type="domain" description="Major facilitator superfamily (MFS) profile" evidence="7">
    <location>
        <begin position="14"/>
        <end position="397"/>
    </location>
</feature>
<feature type="transmembrane region" description="Helical" evidence="6">
    <location>
        <begin position="107"/>
        <end position="130"/>
    </location>
</feature>
<evidence type="ECO:0000256" key="6">
    <source>
        <dbReference type="SAM" id="Phobius"/>
    </source>
</evidence>
<evidence type="ECO:0000256" key="2">
    <source>
        <dbReference type="ARBA" id="ARBA00022475"/>
    </source>
</evidence>